<reference evidence="1 2" key="1">
    <citation type="submission" date="2020-08" db="EMBL/GenBank/DDBJ databases">
        <title>Sequencing the genomes of 1000 actinobacteria strains.</title>
        <authorList>
            <person name="Klenk H.-P."/>
        </authorList>
    </citation>
    <scope>NUCLEOTIDE SEQUENCE [LARGE SCALE GENOMIC DNA]</scope>
    <source>
        <strain evidence="1 2">DSM 43150</strain>
    </source>
</reference>
<name>A0A7W7HPW6_9ACTN</name>
<organism evidence="1 2">
    <name type="scientific">Actinoplanes lobatus</name>
    <dbReference type="NCBI Taxonomy" id="113568"/>
    <lineage>
        <taxon>Bacteria</taxon>
        <taxon>Bacillati</taxon>
        <taxon>Actinomycetota</taxon>
        <taxon>Actinomycetes</taxon>
        <taxon>Micromonosporales</taxon>
        <taxon>Micromonosporaceae</taxon>
        <taxon>Actinoplanes</taxon>
    </lineage>
</organism>
<gene>
    <name evidence="1" type="ORF">BJ964_008636</name>
</gene>
<protein>
    <submittedName>
        <fullName evidence="1">Uncharacterized protein</fullName>
    </submittedName>
</protein>
<dbReference type="EMBL" id="JACHNC010000001">
    <property type="protein sequence ID" value="MBB4754475.1"/>
    <property type="molecule type" value="Genomic_DNA"/>
</dbReference>
<comment type="caution">
    <text evidence="1">The sequence shown here is derived from an EMBL/GenBank/DDBJ whole genome shotgun (WGS) entry which is preliminary data.</text>
</comment>
<dbReference type="AlphaFoldDB" id="A0A7W7HPW6"/>
<dbReference type="Proteomes" id="UP000590511">
    <property type="component" value="Unassembled WGS sequence"/>
</dbReference>
<evidence type="ECO:0000313" key="2">
    <source>
        <dbReference type="Proteomes" id="UP000590511"/>
    </source>
</evidence>
<proteinExistence type="predicted"/>
<sequence length="34" mass="4022">MNGFFRNPIAKCKRMIMPSCFHPEPWNHAATMKE</sequence>
<accession>A0A7W7HPW6</accession>
<evidence type="ECO:0000313" key="1">
    <source>
        <dbReference type="EMBL" id="MBB4754475.1"/>
    </source>
</evidence>